<protein>
    <submittedName>
        <fullName evidence="1">Uncharacterized protein</fullName>
    </submittedName>
</protein>
<gene>
    <name evidence="1" type="ORF">BMT91_17980</name>
</gene>
<name>A0AAX0KAD9_ECOLX</name>
<dbReference type="Proteomes" id="UP000188855">
    <property type="component" value="Unassembled WGS sequence"/>
</dbReference>
<accession>A0AAX0KAD9</accession>
<sequence length="213" mass="25184">MSKTFEQMKLNFIYLHELWLLTHSIKTRCEELFHETPLPDAGYYFKIDYNIHILINSILSDAANVKKLIAVPKNKTREESPEQFRLHIERSNYLQQKIKDIEIKEINSVRVRNTLQHFDEYLDQLNIDVTAGKMKGHDIAVYNFVISHWKAINPRPYPIRLYVCEEKTYYNMKASINLEKVYNEAFQVNEVIRKEINKEAGAEPGSFMVPLNF</sequence>
<evidence type="ECO:0000313" key="1">
    <source>
        <dbReference type="EMBL" id="OOK26126.1"/>
    </source>
</evidence>
<reference evidence="1 2" key="1">
    <citation type="submission" date="2016-10" db="EMBL/GenBank/DDBJ databases">
        <title>Whole genome sequences of antibiotic resistant commensal Escherichia coli from healthy Australian adults.</title>
        <authorList>
            <person name="Moran R.A."/>
            <person name="Anantham S."/>
            <person name="Nigro S.J."/>
            <person name="Holt K.E."/>
            <person name="Hall R.M."/>
        </authorList>
    </citation>
    <scope>NUCLEOTIDE SEQUENCE [LARGE SCALE GENOMIC DNA]</scope>
    <source>
        <strain evidence="1 2">2.3-R4</strain>
    </source>
</reference>
<proteinExistence type="predicted"/>
<dbReference type="EMBL" id="MPAF01000035">
    <property type="protein sequence ID" value="OOK26126.1"/>
    <property type="molecule type" value="Genomic_DNA"/>
</dbReference>
<dbReference type="RefSeq" id="WP_077581160.1">
    <property type="nucleotide sequence ID" value="NZ_AP027886.1"/>
</dbReference>
<dbReference type="AlphaFoldDB" id="A0AAX0KAD9"/>
<comment type="caution">
    <text evidence="1">The sequence shown here is derived from an EMBL/GenBank/DDBJ whole genome shotgun (WGS) entry which is preliminary data.</text>
</comment>
<evidence type="ECO:0000313" key="2">
    <source>
        <dbReference type="Proteomes" id="UP000188855"/>
    </source>
</evidence>
<organism evidence="1 2">
    <name type="scientific">Escherichia coli</name>
    <dbReference type="NCBI Taxonomy" id="562"/>
    <lineage>
        <taxon>Bacteria</taxon>
        <taxon>Pseudomonadati</taxon>
        <taxon>Pseudomonadota</taxon>
        <taxon>Gammaproteobacteria</taxon>
        <taxon>Enterobacterales</taxon>
        <taxon>Enterobacteriaceae</taxon>
        <taxon>Escherichia</taxon>
    </lineage>
</organism>